<dbReference type="AlphaFoldDB" id="A0A370U367"/>
<reference evidence="4 5" key="1">
    <citation type="journal article" date="2018" name="IMA Fungus">
        <title>IMA Genome-F 9: Draft genome sequence of Annulohypoxylon stygium, Aspergillus mulundensis, Berkeleyomyces basicola (syn. Thielaviopsis basicola), Ceratocystis smalleyi, two Cercospora beticola strains, Coleophoma cylindrospora, Fusarium fracticaudum, Phialophora cf. hyalina, and Morchella septimelata.</title>
        <authorList>
            <person name="Wingfield B.D."/>
            <person name="Bills G.F."/>
            <person name="Dong Y."/>
            <person name="Huang W."/>
            <person name="Nel W.J."/>
            <person name="Swalarsk-Parry B.S."/>
            <person name="Vaghefi N."/>
            <person name="Wilken P.M."/>
            <person name="An Z."/>
            <person name="de Beer Z.W."/>
            <person name="De Vos L."/>
            <person name="Chen L."/>
            <person name="Duong T.A."/>
            <person name="Gao Y."/>
            <person name="Hammerbacher A."/>
            <person name="Kikkert J.R."/>
            <person name="Li Y."/>
            <person name="Li H."/>
            <person name="Li K."/>
            <person name="Li Q."/>
            <person name="Liu X."/>
            <person name="Ma X."/>
            <person name="Naidoo K."/>
            <person name="Pethybridge S.J."/>
            <person name="Sun J."/>
            <person name="Steenkamp E.T."/>
            <person name="van der Nest M.A."/>
            <person name="van Wyk S."/>
            <person name="Wingfield M.J."/>
            <person name="Xiong C."/>
            <person name="Yue Q."/>
            <person name="Zhang X."/>
        </authorList>
    </citation>
    <scope>NUCLEOTIDE SEQUENCE [LARGE SCALE GENOMIC DNA]</scope>
    <source>
        <strain evidence="4 5">BP 5553</strain>
    </source>
</reference>
<feature type="compositionally biased region" description="Polar residues" evidence="2">
    <location>
        <begin position="70"/>
        <end position="82"/>
    </location>
</feature>
<evidence type="ECO:0000256" key="2">
    <source>
        <dbReference type="SAM" id="MobiDB-lite"/>
    </source>
</evidence>
<organism evidence="4 5">
    <name type="scientific">Venustampulla echinocandica</name>
    <dbReference type="NCBI Taxonomy" id="2656787"/>
    <lineage>
        <taxon>Eukaryota</taxon>
        <taxon>Fungi</taxon>
        <taxon>Dikarya</taxon>
        <taxon>Ascomycota</taxon>
        <taxon>Pezizomycotina</taxon>
        <taxon>Leotiomycetes</taxon>
        <taxon>Helotiales</taxon>
        <taxon>Pleuroascaceae</taxon>
        <taxon>Venustampulla</taxon>
    </lineage>
</organism>
<dbReference type="STRING" id="2656787.A0A370U367"/>
<dbReference type="SUPFAM" id="SSF57701">
    <property type="entry name" value="Zn2/Cys6 DNA-binding domain"/>
    <property type="match status" value="1"/>
</dbReference>
<evidence type="ECO:0000259" key="3">
    <source>
        <dbReference type="PROSITE" id="PS50048"/>
    </source>
</evidence>
<feature type="domain" description="Zn(2)-C6 fungal-type" evidence="3">
    <location>
        <begin position="13"/>
        <end position="43"/>
    </location>
</feature>
<feature type="region of interest" description="Disordered" evidence="2">
    <location>
        <begin position="56"/>
        <end position="85"/>
    </location>
</feature>
<keyword evidence="5" id="KW-1185">Reference proteome</keyword>
<dbReference type="GeneID" id="43595042"/>
<keyword evidence="1" id="KW-0539">Nucleus</keyword>
<comment type="caution">
    <text evidence="4">The sequence shown here is derived from an EMBL/GenBank/DDBJ whole genome shotgun (WGS) entry which is preliminary data.</text>
</comment>
<evidence type="ECO:0000256" key="1">
    <source>
        <dbReference type="ARBA" id="ARBA00023242"/>
    </source>
</evidence>
<dbReference type="SMART" id="SM00066">
    <property type="entry name" value="GAL4"/>
    <property type="match status" value="1"/>
</dbReference>
<dbReference type="PROSITE" id="PS00463">
    <property type="entry name" value="ZN2_CY6_FUNGAL_1"/>
    <property type="match status" value="1"/>
</dbReference>
<dbReference type="GO" id="GO:0008270">
    <property type="term" value="F:zinc ion binding"/>
    <property type="evidence" value="ECO:0007669"/>
    <property type="project" value="InterPro"/>
</dbReference>
<dbReference type="InterPro" id="IPR036864">
    <property type="entry name" value="Zn2-C6_fun-type_DNA-bd_sf"/>
</dbReference>
<dbReference type="OrthoDB" id="5386330at2759"/>
<dbReference type="PROSITE" id="PS50048">
    <property type="entry name" value="ZN2_CY6_FUNGAL_2"/>
    <property type="match status" value="1"/>
</dbReference>
<dbReference type="CDD" id="cd00067">
    <property type="entry name" value="GAL4"/>
    <property type="match status" value="1"/>
</dbReference>
<dbReference type="RefSeq" id="XP_031874870.1">
    <property type="nucleotide sequence ID" value="XM_032010816.1"/>
</dbReference>
<evidence type="ECO:0000313" key="4">
    <source>
        <dbReference type="EMBL" id="RDL42214.1"/>
    </source>
</evidence>
<accession>A0A370U367</accession>
<dbReference type="InterPro" id="IPR001138">
    <property type="entry name" value="Zn2Cys6_DnaBD"/>
</dbReference>
<dbReference type="Gene3D" id="4.10.240.10">
    <property type="entry name" value="Zn(2)-C6 fungal-type DNA-binding domain"/>
    <property type="match status" value="1"/>
</dbReference>
<dbReference type="GO" id="GO:0001228">
    <property type="term" value="F:DNA-binding transcription activator activity, RNA polymerase II-specific"/>
    <property type="evidence" value="ECO:0007669"/>
    <property type="project" value="TreeGrafter"/>
</dbReference>
<dbReference type="EMBL" id="NPIC01000001">
    <property type="protein sequence ID" value="RDL42214.1"/>
    <property type="molecule type" value="Genomic_DNA"/>
</dbReference>
<dbReference type="PANTHER" id="PTHR47784:SF5">
    <property type="entry name" value="STEROL UPTAKE CONTROL PROTEIN 2"/>
    <property type="match status" value="1"/>
</dbReference>
<protein>
    <recommendedName>
        <fullName evidence="3">Zn(2)-C6 fungal-type domain-containing protein</fullName>
    </recommendedName>
</protein>
<evidence type="ECO:0000313" key="5">
    <source>
        <dbReference type="Proteomes" id="UP000254866"/>
    </source>
</evidence>
<gene>
    <name evidence="4" type="ORF">BP5553_02193</name>
</gene>
<dbReference type="InterPro" id="IPR053157">
    <property type="entry name" value="Sterol_Uptake_Regulator"/>
</dbReference>
<name>A0A370U367_9HELO</name>
<dbReference type="Pfam" id="PF00172">
    <property type="entry name" value="Zn_clus"/>
    <property type="match status" value="1"/>
</dbReference>
<sequence length="394" mass="43931">MSSRRHHSKSRKGCLQCKQRRTKCDETKPVCLRCGKRGDTCSFTHSPIVVISSYSGPQLRSSDSKEVPSEITTPLTQDSENGSDPEISLASRYALKDDGNDTLRLIHYYGLSTRKLLADGDEQIPIWRDVIPALAFEHDFLLSGLLAITSLHLALIHPSKVHHNAALHHYAKAIALFRPHLSAINPDNVSALFTFSCLVAVYSFGIHQTPGSHFSPLLEIQEVFTLFRGIGVVVKTGAKWLEKGPISSFILPMPSNPSATLTSPGLESSLAHLSTRNEKTTIDASLRGTYATMIALLRQSFLLVQETQIVKWAIFPLPIFAPIEFMGVLKEREPLALIILAHYAVLLHWRRDQLWLKGWGKEVIDAVRQVLGEEWQESLEWPVAEMEGRTQVGS</sequence>
<dbReference type="PANTHER" id="PTHR47784">
    <property type="entry name" value="STEROL UPTAKE CONTROL PROTEIN 2"/>
    <property type="match status" value="1"/>
</dbReference>
<dbReference type="Proteomes" id="UP000254866">
    <property type="component" value="Unassembled WGS sequence"/>
</dbReference>
<proteinExistence type="predicted"/>